<name>A0ABZ3D0F4_9PROT</name>
<sequence length="42" mass="4808">MIRGLMRQAALFVLIPLSAWSIRAAGRLSRLTVRLARREDEL</sequence>
<keyword evidence="2" id="KW-1185">Reference proteome</keyword>
<proteinExistence type="predicted"/>
<accession>A0ABZ3D0F4</accession>
<evidence type="ECO:0000313" key="1">
    <source>
        <dbReference type="EMBL" id="XAE41219.1"/>
    </source>
</evidence>
<protein>
    <submittedName>
        <fullName evidence="1">Uncharacterized protein</fullName>
    </submittedName>
</protein>
<dbReference type="EMBL" id="CP152276">
    <property type="protein sequence ID" value="XAE41219.1"/>
    <property type="molecule type" value="Genomic_DNA"/>
</dbReference>
<dbReference type="RefSeq" id="WP_342627193.1">
    <property type="nucleotide sequence ID" value="NZ_CP152276.1"/>
</dbReference>
<dbReference type="Proteomes" id="UP001449795">
    <property type="component" value="Chromosome"/>
</dbReference>
<organism evidence="1 2">
    <name type="scientific">Nguyenibacter vanlangensis</name>
    <dbReference type="NCBI Taxonomy" id="1216886"/>
    <lineage>
        <taxon>Bacteria</taxon>
        <taxon>Pseudomonadati</taxon>
        <taxon>Pseudomonadota</taxon>
        <taxon>Alphaproteobacteria</taxon>
        <taxon>Acetobacterales</taxon>
        <taxon>Acetobacteraceae</taxon>
        <taxon>Nguyenibacter</taxon>
    </lineage>
</organism>
<gene>
    <name evidence="1" type="ORF">AAC691_12955</name>
</gene>
<reference evidence="1 2" key="1">
    <citation type="submission" date="2024-04" db="EMBL/GenBank/DDBJ databases">
        <title>Complete genome sequence of Nguyenibacter vanlangesis HBCM-1154, a strain capable of nitrogen fixation, IAA production, and phosphorus solubilization isolated from sugarcane soil.</title>
        <authorList>
            <person name="MY HANH P."/>
        </authorList>
    </citation>
    <scope>NUCLEOTIDE SEQUENCE [LARGE SCALE GENOMIC DNA]</scope>
    <source>
        <strain evidence="1 2">HBCM 1154</strain>
    </source>
</reference>
<evidence type="ECO:0000313" key="2">
    <source>
        <dbReference type="Proteomes" id="UP001449795"/>
    </source>
</evidence>